<reference evidence="2" key="2">
    <citation type="journal article" date="2006" name="PLoS Pathog.">
        <title>New perspectives on host-parasite interplay by comparative transcriptomic and proteomic analyses of Schistosoma japonicum.</title>
        <authorList>
            <person name="Liu F."/>
            <person name="Lu J."/>
            <person name="Hu W."/>
            <person name="Wang S.Y."/>
            <person name="Cui S.J."/>
            <person name="Chi M."/>
            <person name="Yan Q."/>
            <person name="Wang X.R."/>
            <person name="Song H.D."/>
            <person name="Xu X.N."/>
            <person name="Wang J.J."/>
            <person name="Zhang X.L."/>
            <person name="Zhang X."/>
            <person name="Wang Z.Q."/>
            <person name="Xue C.L."/>
            <person name="Brindley P.J."/>
            <person name="McManus D.P."/>
            <person name="Yang P.Y."/>
            <person name="Feng Z."/>
            <person name="Chen Z."/>
            <person name="Han Z.G."/>
        </authorList>
    </citation>
    <scope>NUCLEOTIDE SEQUENCE</scope>
</reference>
<dbReference type="EMBL" id="AY814271">
    <property type="protein sequence ID" value="AAW26003.1"/>
    <property type="molecule type" value="mRNA"/>
</dbReference>
<protein>
    <submittedName>
        <fullName evidence="2">SJCHGC05587 protein</fullName>
    </submittedName>
</protein>
<feature type="region of interest" description="Disordered" evidence="1">
    <location>
        <begin position="117"/>
        <end position="137"/>
    </location>
</feature>
<proteinExistence type="evidence at transcript level"/>
<accession>Q5DDV3</accession>
<feature type="region of interest" description="Disordered" evidence="1">
    <location>
        <begin position="65"/>
        <end position="84"/>
    </location>
</feature>
<reference evidence="2" key="1">
    <citation type="submission" date="2004-11" db="EMBL/GenBank/DDBJ databases">
        <title>The full-length cDNA sequences of Schistosoma japonicum genes.</title>
        <authorList>
            <person name="Han Z."/>
        </authorList>
    </citation>
    <scope>NUCLEOTIDE SEQUENCE</scope>
</reference>
<evidence type="ECO:0000256" key="1">
    <source>
        <dbReference type="SAM" id="MobiDB-lite"/>
    </source>
</evidence>
<sequence>MLSKSPTFHVPSRHIYEHQLQPKHYYRHRQCDLAPHLNQHMKNDHFQIFDSNMSQSEIVFSSKVNKSSQGHIKPNTTTNNSNNISDVSYKVSCLTTSSNDNDKNYVIKDFDDTDDNYEDDVNNIDNDIDDDDDDEDNPFNKDEIDELFFIIPTEINSNHQLNYQPLNTFTIKTKDEEKLYNDNLLINLPNSFKLPNLKERITHTQNIWCLPNLSRYESERLLRFAEIGILLFA</sequence>
<dbReference type="AlphaFoldDB" id="Q5DDV3"/>
<organism evidence="2">
    <name type="scientific">Schistosoma japonicum</name>
    <name type="common">Blood fluke</name>
    <dbReference type="NCBI Taxonomy" id="6182"/>
    <lineage>
        <taxon>Eukaryota</taxon>
        <taxon>Metazoa</taxon>
        <taxon>Spiralia</taxon>
        <taxon>Lophotrochozoa</taxon>
        <taxon>Platyhelminthes</taxon>
        <taxon>Trematoda</taxon>
        <taxon>Digenea</taxon>
        <taxon>Strigeidida</taxon>
        <taxon>Schistosomatoidea</taxon>
        <taxon>Schistosomatidae</taxon>
        <taxon>Schistosoma</taxon>
    </lineage>
</organism>
<name>Q5DDV3_SCHJA</name>
<evidence type="ECO:0000313" key="2">
    <source>
        <dbReference type="EMBL" id="AAW26003.1"/>
    </source>
</evidence>